<keyword evidence="1" id="KW-1185">Reference proteome</keyword>
<organism evidence="1 2">
    <name type="scientific">Steinernema glaseri</name>
    <dbReference type="NCBI Taxonomy" id="37863"/>
    <lineage>
        <taxon>Eukaryota</taxon>
        <taxon>Metazoa</taxon>
        <taxon>Ecdysozoa</taxon>
        <taxon>Nematoda</taxon>
        <taxon>Chromadorea</taxon>
        <taxon>Rhabditida</taxon>
        <taxon>Tylenchina</taxon>
        <taxon>Panagrolaimomorpha</taxon>
        <taxon>Strongyloidoidea</taxon>
        <taxon>Steinernematidae</taxon>
        <taxon>Steinernema</taxon>
    </lineage>
</organism>
<reference evidence="2" key="1">
    <citation type="submission" date="2016-11" db="UniProtKB">
        <authorList>
            <consortium name="WormBaseParasite"/>
        </authorList>
    </citation>
    <scope>IDENTIFICATION</scope>
</reference>
<dbReference type="Proteomes" id="UP000095287">
    <property type="component" value="Unplaced"/>
</dbReference>
<sequence>MMISCTLIVIANNGAKRETVFVSILAFDTLIVTHLNNSYVLKIDTNTNRLFRLALVVFNPEVRKFLGLRMPWHRESTATSGSSNRQLNF</sequence>
<evidence type="ECO:0000313" key="2">
    <source>
        <dbReference type="WBParaSite" id="L893_g24189.t1"/>
    </source>
</evidence>
<name>A0A1I7Z9E9_9BILA</name>
<protein>
    <submittedName>
        <fullName evidence="2">Secreted protein</fullName>
    </submittedName>
</protein>
<dbReference type="AlphaFoldDB" id="A0A1I7Z9E9"/>
<dbReference type="WBParaSite" id="L893_g24189.t1">
    <property type="protein sequence ID" value="L893_g24189.t1"/>
    <property type="gene ID" value="L893_g24189"/>
</dbReference>
<accession>A0A1I7Z9E9</accession>
<proteinExistence type="predicted"/>
<evidence type="ECO:0000313" key="1">
    <source>
        <dbReference type="Proteomes" id="UP000095287"/>
    </source>
</evidence>